<sequence length="109" mass="12846">MRLFKRKKRAARTDTDDERVFYSTPFGDTKDGNQRLFLLEREGVQYFPVFRTVESMREFYDRSNRAAYMIIEGDIKSVIDTTRSIDLMKNFGIVIEPLSEHPVEIMPNS</sequence>
<dbReference type="STRING" id="767916.AWB91_08600"/>
<proteinExistence type="predicted"/>
<evidence type="ECO:0000313" key="1">
    <source>
        <dbReference type="EMBL" id="ORW45571.1"/>
    </source>
</evidence>
<name>A0A1X2A9T0_9MYCO</name>
<dbReference type="AlphaFoldDB" id="A0A1X2A9T0"/>
<dbReference type="RefSeq" id="WP_085245204.1">
    <property type="nucleotide sequence ID" value="NZ_LQPN01000050.1"/>
</dbReference>
<gene>
    <name evidence="1" type="ORF">AWB90_15380</name>
</gene>
<dbReference type="EMBL" id="LQPN01000050">
    <property type="protein sequence ID" value="ORW45571.1"/>
    <property type="molecule type" value="Genomic_DNA"/>
</dbReference>
<protein>
    <recommendedName>
        <fullName evidence="3">SseB protein N-terminal domain-containing protein</fullName>
    </recommendedName>
</protein>
<organism evidence="1 2">
    <name type="scientific">Mycobacterium paraense</name>
    <dbReference type="NCBI Taxonomy" id="767916"/>
    <lineage>
        <taxon>Bacteria</taxon>
        <taxon>Bacillati</taxon>
        <taxon>Actinomycetota</taxon>
        <taxon>Actinomycetes</taxon>
        <taxon>Mycobacteriales</taxon>
        <taxon>Mycobacteriaceae</taxon>
        <taxon>Mycobacterium</taxon>
        <taxon>Mycobacterium simiae complex</taxon>
    </lineage>
</organism>
<reference evidence="1 2" key="1">
    <citation type="journal article" date="2015" name="Emerg. Microbes Infect.">
        <title>Characterization of 17 strains belonging to the Mycobacterium simiae complex and description of Mycobacterium paraense sp. nov.</title>
        <authorList>
            <person name="Fusco da Costa A.R."/>
            <person name="Fedrizzi T."/>
            <person name="Lopes M.L."/>
            <person name="Pecorari M."/>
            <person name="Oliveira da Costa W.L."/>
            <person name="Giacobazzi E."/>
            <person name="da Costa Bahia J.R."/>
            <person name="De Sanctis V."/>
            <person name="Batista Lima K.V."/>
            <person name="Bertorelli R."/>
            <person name="Grottola A."/>
            <person name="Fabio A."/>
            <person name="Mariottini A."/>
            <person name="Ferretti P."/>
            <person name="Di Leva F."/>
            <person name="Fregni Serpini G."/>
            <person name="Tagliazucchi S."/>
            <person name="Rumpianesi F."/>
            <person name="Jousson O."/>
            <person name="Segata N."/>
            <person name="Tortoli E."/>
        </authorList>
    </citation>
    <scope>NUCLEOTIDE SEQUENCE [LARGE SCALE GENOMIC DNA]</scope>
    <source>
        <strain evidence="1 2">IEC33</strain>
    </source>
</reference>
<comment type="caution">
    <text evidence="1">The sequence shown here is derived from an EMBL/GenBank/DDBJ whole genome shotgun (WGS) entry which is preliminary data.</text>
</comment>
<accession>A0A1X2A9T0</accession>
<dbReference type="Proteomes" id="UP000193285">
    <property type="component" value="Unassembled WGS sequence"/>
</dbReference>
<dbReference type="OrthoDB" id="4730712at2"/>
<evidence type="ECO:0008006" key="3">
    <source>
        <dbReference type="Google" id="ProtNLM"/>
    </source>
</evidence>
<evidence type="ECO:0000313" key="2">
    <source>
        <dbReference type="Proteomes" id="UP000193285"/>
    </source>
</evidence>